<dbReference type="GO" id="GO:0071709">
    <property type="term" value="P:membrane assembly"/>
    <property type="evidence" value="ECO:0007669"/>
    <property type="project" value="TreeGrafter"/>
</dbReference>
<protein>
    <recommendedName>
        <fullName evidence="7">TLC domain-containing protein</fullName>
    </recommendedName>
</protein>
<keyword evidence="4 5" id="KW-0472">Membrane</keyword>
<accession>A0A813QUR4</accession>
<feature type="transmembrane region" description="Helical" evidence="6">
    <location>
        <begin position="101"/>
        <end position="122"/>
    </location>
</feature>
<feature type="transmembrane region" description="Helical" evidence="6">
    <location>
        <begin position="6"/>
        <end position="27"/>
    </location>
</feature>
<feature type="transmembrane region" description="Helical" evidence="6">
    <location>
        <begin position="234"/>
        <end position="256"/>
    </location>
</feature>
<evidence type="ECO:0000313" key="9">
    <source>
        <dbReference type="EMBL" id="CAF3561484.1"/>
    </source>
</evidence>
<dbReference type="SMART" id="SM00724">
    <property type="entry name" value="TLC"/>
    <property type="match status" value="1"/>
</dbReference>
<evidence type="ECO:0000259" key="7">
    <source>
        <dbReference type="PROSITE" id="PS50922"/>
    </source>
</evidence>
<keyword evidence="2 5" id="KW-0812">Transmembrane</keyword>
<evidence type="ECO:0000256" key="6">
    <source>
        <dbReference type="SAM" id="Phobius"/>
    </source>
</evidence>
<dbReference type="InterPro" id="IPR006634">
    <property type="entry name" value="TLC-dom"/>
</dbReference>
<feature type="transmembrane region" description="Helical" evidence="6">
    <location>
        <begin position="134"/>
        <end position="154"/>
    </location>
</feature>
<comment type="subcellular location">
    <subcellularLocation>
        <location evidence="1">Membrane</location>
        <topology evidence="1">Multi-pass membrane protein</topology>
    </subcellularLocation>
</comment>
<feature type="transmembrane region" description="Helical" evidence="6">
    <location>
        <begin position="67"/>
        <end position="89"/>
    </location>
</feature>
<dbReference type="Proteomes" id="UP000663864">
    <property type="component" value="Unassembled WGS sequence"/>
</dbReference>
<dbReference type="GO" id="GO:0055091">
    <property type="term" value="P:phospholipid homeostasis"/>
    <property type="evidence" value="ECO:0007669"/>
    <property type="project" value="TreeGrafter"/>
</dbReference>
<dbReference type="PANTHER" id="PTHR13439">
    <property type="entry name" value="CT120 PROTEIN"/>
    <property type="match status" value="1"/>
</dbReference>
<proteinExistence type="predicted"/>
<sequence length="270" mass="32417">MFTINATLGFSWVISSFGFFLCCRYLIDPLTYVRLPVNKSNNHGLSSPYIRTWFTYSDEERWQRLNLLISWLHAFITGLLVLYSFYAYPELQYDFVKHVNFVTYLTCSLSFGILDKLSYFCYDFCDVISNRRGSNLFEIILHHIVILIFFGLNIMRVLNIGYQMFALLAEVNSIFLHARKLFQLFNIPRENFFVQLNMIINILTFFLCRLCMLFFVTIFVYYDRYRVGDSYYLFVTIILIPVMWIINPILFYRVLYTDFLKRYKSRKLMS</sequence>
<organism evidence="8 10">
    <name type="scientific">Rotaria sordida</name>
    <dbReference type="NCBI Taxonomy" id="392033"/>
    <lineage>
        <taxon>Eukaryota</taxon>
        <taxon>Metazoa</taxon>
        <taxon>Spiralia</taxon>
        <taxon>Gnathifera</taxon>
        <taxon>Rotifera</taxon>
        <taxon>Eurotatoria</taxon>
        <taxon>Bdelloidea</taxon>
        <taxon>Philodinida</taxon>
        <taxon>Philodinidae</taxon>
        <taxon>Rotaria</taxon>
    </lineage>
</organism>
<comment type="caution">
    <text evidence="8">The sequence shown here is derived from an EMBL/GenBank/DDBJ whole genome shotgun (WGS) entry which is preliminary data.</text>
</comment>
<dbReference type="PROSITE" id="PS50922">
    <property type="entry name" value="TLC"/>
    <property type="match status" value="1"/>
</dbReference>
<reference evidence="8" key="1">
    <citation type="submission" date="2021-02" db="EMBL/GenBank/DDBJ databases">
        <authorList>
            <person name="Nowell W R."/>
        </authorList>
    </citation>
    <scope>NUCLEOTIDE SEQUENCE</scope>
</reference>
<dbReference type="GO" id="GO:0007009">
    <property type="term" value="P:plasma membrane organization"/>
    <property type="evidence" value="ECO:0007669"/>
    <property type="project" value="TreeGrafter"/>
</dbReference>
<name>A0A813QUR4_9BILA</name>
<dbReference type="GO" id="GO:0005886">
    <property type="term" value="C:plasma membrane"/>
    <property type="evidence" value="ECO:0007669"/>
    <property type="project" value="TreeGrafter"/>
</dbReference>
<dbReference type="InterPro" id="IPR050846">
    <property type="entry name" value="TLCD"/>
</dbReference>
<evidence type="ECO:0000313" key="10">
    <source>
        <dbReference type="Proteomes" id="UP000663864"/>
    </source>
</evidence>
<dbReference type="AlphaFoldDB" id="A0A813QUR4"/>
<evidence type="ECO:0000256" key="3">
    <source>
        <dbReference type="ARBA" id="ARBA00022989"/>
    </source>
</evidence>
<dbReference type="PANTHER" id="PTHR13439:SF4">
    <property type="entry name" value="TLC DOMAIN-CONTAINING PROTEIN"/>
    <property type="match status" value="1"/>
</dbReference>
<feature type="transmembrane region" description="Helical" evidence="6">
    <location>
        <begin position="160"/>
        <end position="178"/>
    </location>
</feature>
<dbReference type="EMBL" id="CAJOBD010000067">
    <property type="protein sequence ID" value="CAF3561484.1"/>
    <property type="molecule type" value="Genomic_DNA"/>
</dbReference>
<evidence type="ECO:0000256" key="1">
    <source>
        <dbReference type="ARBA" id="ARBA00004141"/>
    </source>
</evidence>
<dbReference type="Pfam" id="PF03798">
    <property type="entry name" value="TRAM_LAG1_CLN8"/>
    <property type="match status" value="1"/>
</dbReference>
<keyword evidence="3 6" id="KW-1133">Transmembrane helix</keyword>
<feature type="transmembrane region" description="Helical" evidence="6">
    <location>
        <begin position="199"/>
        <end position="222"/>
    </location>
</feature>
<feature type="domain" description="TLC" evidence="7">
    <location>
        <begin position="59"/>
        <end position="263"/>
    </location>
</feature>
<evidence type="ECO:0000256" key="2">
    <source>
        <dbReference type="ARBA" id="ARBA00022692"/>
    </source>
</evidence>
<evidence type="ECO:0000256" key="5">
    <source>
        <dbReference type="PROSITE-ProRule" id="PRU00205"/>
    </source>
</evidence>
<evidence type="ECO:0000313" key="8">
    <source>
        <dbReference type="EMBL" id="CAF0773858.1"/>
    </source>
</evidence>
<dbReference type="EMBL" id="CAJNOT010000016">
    <property type="protein sequence ID" value="CAF0773858.1"/>
    <property type="molecule type" value="Genomic_DNA"/>
</dbReference>
<dbReference type="Proteomes" id="UP000663836">
    <property type="component" value="Unassembled WGS sequence"/>
</dbReference>
<gene>
    <name evidence="9" type="ORF">JBS370_LOCUS1858</name>
    <name evidence="8" type="ORF">ZHD862_LOCUS1005</name>
</gene>
<dbReference type="GO" id="GO:0097035">
    <property type="term" value="P:regulation of membrane lipid distribution"/>
    <property type="evidence" value="ECO:0007669"/>
    <property type="project" value="TreeGrafter"/>
</dbReference>
<evidence type="ECO:0000256" key="4">
    <source>
        <dbReference type="ARBA" id="ARBA00023136"/>
    </source>
</evidence>